<keyword evidence="1" id="KW-0812">Transmembrane</keyword>
<dbReference type="Proteomes" id="UP000063434">
    <property type="component" value="Unassembled WGS sequence"/>
</dbReference>
<comment type="caution">
    <text evidence="2">The sequence shown here is derived from an EMBL/GenBank/DDBJ whole genome shotgun (WGS) entry which is preliminary data.</text>
</comment>
<proteinExistence type="predicted"/>
<dbReference type="PATRIC" id="fig|294.195.peg.5755"/>
<organism evidence="2 3">
    <name type="scientific">Pseudomonas fluorescens</name>
    <dbReference type="NCBI Taxonomy" id="294"/>
    <lineage>
        <taxon>Bacteria</taxon>
        <taxon>Pseudomonadati</taxon>
        <taxon>Pseudomonadota</taxon>
        <taxon>Gammaproteobacteria</taxon>
        <taxon>Pseudomonadales</taxon>
        <taxon>Pseudomonadaceae</taxon>
        <taxon>Pseudomonas</taxon>
    </lineage>
</organism>
<evidence type="ECO:0008006" key="4">
    <source>
        <dbReference type="Google" id="ProtNLM"/>
    </source>
</evidence>
<gene>
    <name evidence="2" type="ORF">PFL603g_05388</name>
</gene>
<dbReference type="EMBL" id="LCYC01000062">
    <property type="protein sequence ID" value="KWV70710.1"/>
    <property type="molecule type" value="Genomic_DNA"/>
</dbReference>
<keyword evidence="1" id="KW-0472">Membrane</keyword>
<evidence type="ECO:0000313" key="2">
    <source>
        <dbReference type="EMBL" id="KWV70710.1"/>
    </source>
</evidence>
<sequence length="70" mass="7940">MKTLKFLTYGSFLVILINLALAVNSSMNGTYDSSQVQRMVPFIFIFLISISAWLLIYIFKKVFSKAKPNG</sequence>
<protein>
    <recommendedName>
        <fullName evidence="4">DUF3955 domain-containing protein</fullName>
    </recommendedName>
</protein>
<evidence type="ECO:0000313" key="3">
    <source>
        <dbReference type="Proteomes" id="UP000063434"/>
    </source>
</evidence>
<reference evidence="2 3" key="1">
    <citation type="submission" date="2015-05" db="EMBL/GenBank/DDBJ databases">
        <title>A genomic and transcriptomic approach to investigate the blue pigment phenotype in Pseudomonas fluorescens.</title>
        <authorList>
            <person name="Andreani N.A."/>
            <person name="Cardazzo B."/>
        </authorList>
    </citation>
    <scope>NUCLEOTIDE SEQUENCE [LARGE SCALE GENOMIC DNA]</scope>
    <source>
        <strain evidence="2 3">Ps_40</strain>
    </source>
</reference>
<name>A0A109KK82_PSEFL</name>
<dbReference type="AlphaFoldDB" id="A0A109KK82"/>
<keyword evidence="1" id="KW-1133">Transmembrane helix</keyword>
<accession>A0A109KK82</accession>
<evidence type="ECO:0000256" key="1">
    <source>
        <dbReference type="SAM" id="Phobius"/>
    </source>
</evidence>
<feature type="transmembrane region" description="Helical" evidence="1">
    <location>
        <begin position="38"/>
        <end position="59"/>
    </location>
</feature>